<organism evidence="2 3">
    <name type="scientific">Chitinophaga caseinilytica</name>
    <dbReference type="NCBI Taxonomy" id="2267521"/>
    <lineage>
        <taxon>Bacteria</taxon>
        <taxon>Pseudomonadati</taxon>
        <taxon>Bacteroidota</taxon>
        <taxon>Chitinophagia</taxon>
        <taxon>Chitinophagales</taxon>
        <taxon>Chitinophagaceae</taxon>
        <taxon>Chitinophaga</taxon>
    </lineage>
</organism>
<evidence type="ECO:0000259" key="1">
    <source>
        <dbReference type="Pfam" id="PF09346"/>
    </source>
</evidence>
<dbReference type="InterPro" id="IPR037883">
    <property type="entry name" value="Knr4/Smi1-like_sf"/>
</dbReference>
<sequence>MDKLIQKLIAAEDSAVPTEPFQFKFVNFALDDKNVDAYKEFLTRLGNGGFYFNRSLQLYGFSGQEAFKNANEINIQIQTHFGKLAEKLFAFGQDIFGYQFAFIEGSSDIVYFNSETGEKEIMANSFSEWLQVLEDKLDYYTGEPFMIDWIKEKGKLDIDARLIPIKPFVIGGDYEVDNLHVLHFPKYLEYYADMARQISVLPDGAAVRLTIRNI</sequence>
<dbReference type="RefSeq" id="WP_341839631.1">
    <property type="nucleotide sequence ID" value="NZ_CP149792.1"/>
</dbReference>
<dbReference type="InterPro" id="IPR018958">
    <property type="entry name" value="Knr4/Smi1-like_dom"/>
</dbReference>
<keyword evidence="3" id="KW-1185">Reference proteome</keyword>
<dbReference type="Proteomes" id="UP001449657">
    <property type="component" value="Chromosome"/>
</dbReference>
<protein>
    <submittedName>
        <fullName evidence="2">SMI1/KNR4 family protein</fullName>
    </submittedName>
</protein>
<evidence type="ECO:0000313" key="3">
    <source>
        <dbReference type="Proteomes" id="UP001449657"/>
    </source>
</evidence>
<accession>A0ABZ2Z2V3</accession>
<evidence type="ECO:0000313" key="2">
    <source>
        <dbReference type="EMBL" id="WZN44869.1"/>
    </source>
</evidence>
<dbReference type="EMBL" id="CP150096">
    <property type="protein sequence ID" value="WZN44869.1"/>
    <property type="molecule type" value="Genomic_DNA"/>
</dbReference>
<name>A0ABZ2Z2V3_9BACT</name>
<feature type="domain" description="Knr4/Smi1-like" evidence="1">
    <location>
        <begin position="36"/>
        <end position="131"/>
    </location>
</feature>
<proteinExistence type="predicted"/>
<dbReference type="Gene3D" id="3.40.1580.10">
    <property type="entry name" value="SMI1/KNR4-like"/>
    <property type="match status" value="1"/>
</dbReference>
<dbReference type="Pfam" id="PF09346">
    <property type="entry name" value="SMI1_KNR4"/>
    <property type="match status" value="1"/>
</dbReference>
<gene>
    <name evidence="2" type="ORF">WJU22_18400</name>
</gene>
<dbReference type="SUPFAM" id="SSF160631">
    <property type="entry name" value="SMI1/KNR4-like"/>
    <property type="match status" value="1"/>
</dbReference>
<reference evidence="2 3" key="1">
    <citation type="submission" date="2024-03" db="EMBL/GenBank/DDBJ databases">
        <title>Chitinophaga caseinilytica sp. nov., a casein hydrolysing bacterium isolated from forest soil.</title>
        <authorList>
            <person name="Lee D.S."/>
            <person name="Han D.M."/>
            <person name="Baek J.H."/>
            <person name="Choi D.G."/>
            <person name="Jeon J.H."/>
            <person name="Jeon C.O."/>
        </authorList>
    </citation>
    <scope>NUCLEOTIDE SEQUENCE [LARGE SCALE GENOMIC DNA]</scope>
    <source>
        <strain evidence="2 3">KACC 19118</strain>
    </source>
</reference>